<keyword evidence="8" id="KW-0249">Electron transport</keyword>
<dbReference type="InterPro" id="IPR036400">
    <property type="entry name" value="Cyt_B5-like_heme/steroid_sf"/>
</dbReference>
<keyword evidence="6" id="KW-0256">Endoplasmic reticulum</keyword>
<dbReference type="Pfam" id="PF00173">
    <property type="entry name" value="Cyt-b5"/>
    <property type="match status" value="1"/>
</dbReference>
<keyword evidence="9 14" id="KW-0408">Iron</keyword>
<dbReference type="Gene3D" id="3.10.120.10">
    <property type="entry name" value="Cytochrome b5-like heme/steroid binding domain"/>
    <property type="match status" value="1"/>
</dbReference>
<evidence type="ECO:0000256" key="14">
    <source>
        <dbReference type="RuleBase" id="RU362121"/>
    </source>
</evidence>
<protein>
    <recommendedName>
        <fullName evidence="13">Cytochrome b5</fullName>
    </recommendedName>
</protein>
<dbReference type="GO" id="GO:0005789">
    <property type="term" value="C:endoplasmic reticulum membrane"/>
    <property type="evidence" value="ECO:0007669"/>
    <property type="project" value="UniProtKB-SubCell"/>
</dbReference>
<dbReference type="RefSeq" id="XP_022663254.1">
    <property type="nucleotide sequence ID" value="XM_022807519.1"/>
</dbReference>
<dbReference type="AlphaFoldDB" id="A0A7M7KBF4"/>
<dbReference type="Proteomes" id="UP000594260">
    <property type="component" value="Unplaced"/>
</dbReference>
<dbReference type="EnsemblMetazoa" id="XM_022807518">
    <property type="protein sequence ID" value="XP_022663253"/>
    <property type="gene ID" value="LOC111251165"/>
</dbReference>
<dbReference type="OMA" id="AVAFMYH"/>
<organism evidence="16 17">
    <name type="scientific">Varroa destructor</name>
    <name type="common">Honeybee mite</name>
    <dbReference type="NCBI Taxonomy" id="109461"/>
    <lineage>
        <taxon>Eukaryota</taxon>
        <taxon>Metazoa</taxon>
        <taxon>Ecdysozoa</taxon>
        <taxon>Arthropoda</taxon>
        <taxon>Chelicerata</taxon>
        <taxon>Arachnida</taxon>
        <taxon>Acari</taxon>
        <taxon>Parasitiformes</taxon>
        <taxon>Mesostigmata</taxon>
        <taxon>Gamasina</taxon>
        <taxon>Dermanyssoidea</taxon>
        <taxon>Varroidae</taxon>
        <taxon>Varroa</taxon>
    </lineage>
</organism>
<dbReference type="InterPro" id="IPR001199">
    <property type="entry name" value="Cyt_B5-like_heme/steroid-bd"/>
</dbReference>
<evidence type="ECO:0000256" key="13">
    <source>
        <dbReference type="ARBA" id="ARBA00039806"/>
    </source>
</evidence>
<evidence type="ECO:0000256" key="8">
    <source>
        <dbReference type="ARBA" id="ARBA00022982"/>
    </source>
</evidence>
<sequence length="130" mass="14582">MTTKYSLEEVRKHNGKSSCWLVIHENVYDVTKFMEEHPGGEEVLLEVAGTETTEAFEDVGHSTDARELMVQYKIGELTDEDKSKVKKVTEKSQFRESSTTGNGVSSWLLPVSVAVGATILYRLFLSYQSS</sequence>
<dbReference type="GO" id="GO:0046872">
    <property type="term" value="F:metal ion binding"/>
    <property type="evidence" value="ECO:0007669"/>
    <property type="project" value="UniProtKB-UniRule"/>
</dbReference>
<dbReference type="OrthoDB" id="260519at2759"/>
<keyword evidence="2" id="KW-0813">Transport</keyword>
<dbReference type="RefSeq" id="XP_022663253.1">
    <property type="nucleotide sequence ID" value="XM_022807518.1"/>
</dbReference>
<comment type="similarity">
    <text evidence="12 14">Belongs to the cytochrome b5 family.</text>
</comment>
<keyword evidence="17" id="KW-1185">Reference proteome</keyword>
<evidence type="ECO:0000256" key="2">
    <source>
        <dbReference type="ARBA" id="ARBA00022448"/>
    </source>
</evidence>
<feature type="domain" description="Cytochrome b5 heme-binding" evidence="15">
    <location>
        <begin position="2"/>
        <end position="78"/>
    </location>
</feature>
<keyword evidence="7" id="KW-0492">Microsome</keyword>
<dbReference type="InterPro" id="IPR018506">
    <property type="entry name" value="Cyt_B5_heme-BS"/>
</dbReference>
<dbReference type="PANTHER" id="PTHR19359">
    <property type="entry name" value="CYTOCHROME B5"/>
    <property type="match status" value="1"/>
</dbReference>
<evidence type="ECO:0000256" key="12">
    <source>
        <dbReference type="ARBA" id="ARBA00038168"/>
    </source>
</evidence>
<dbReference type="KEGG" id="vde:111251165"/>
<name>A0A7M7KBF4_VARDE</name>
<dbReference type="SMART" id="SM01117">
    <property type="entry name" value="Cyt-b5"/>
    <property type="match status" value="1"/>
</dbReference>
<dbReference type="PRINTS" id="PR00363">
    <property type="entry name" value="CYTOCHROMEB5"/>
</dbReference>
<keyword evidence="10 14" id="KW-0472">Membrane</keyword>
<keyword evidence="4 14" id="KW-0812">Transmembrane</keyword>
<dbReference type="GeneID" id="111251165"/>
<comment type="subcellular location">
    <subcellularLocation>
        <location evidence="1">Endoplasmic reticulum membrane</location>
        <topology evidence="1">Single-pass membrane protein</topology>
        <orientation evidence="1">Cytoplasmic side</orientation>
    </subcellularLocation>
    <subcellularLocation>
        <location evidence="11">Microsome membrane</location>
        <topology evidence="11">Single-pass membrane protein</topology>
        <orientation evidence="11">Cytoplasmic side</orientation>
    </subcellularLocation>
</comment>
<dbReference type="FunFam" id="3.10.120.10:FF:000002">
    <property type="entry name" value="Cytochrome b5 type B"/>
    <property type="match status" value="1"/>
</dbReference>
<reference evidence="16" key="1">
    <citation type="submission" date="2021-01" db="UniProtKB">
        <authorList>
            <consortium name="EnsemblMetazoa"/>
        </authorList>
    </citation>
    <scope>IDENTIFICATION</scope>
</reference>
<evidence type="ECO:0000256" key="11">
    <source>
        <dbReference type="ARBA" id="ARBA00037877"/>
    </source>
</evidence>
<evidence type="ECO:0000256" key="9">
    <source>
        <dbReference type="ARBA" id="ARBA00023004"/>
    </source>
</evidence>
<evidence type="ECO:0000313" key="17">
    <source>
        <dbReference type="Proteomes" id="UP000594260"/>
    </source>
</evidence>
<keyword evidence="3 14" id="KW-0349">Heme</keyword>
<evidence type="ECO:0000259" key="15">
    <source>
        <dbReference type="PROSITE" id="PS50255"/>
    </source>
</evidence>
<proteinExistence type="inferred from homology"/>
<dbReference type="PROSITE" id="PS50255">
    <property type="entry name" value="CYTOCHROME_B5_2"/>
    <property type="match status" value="1"/>
</dbReference>
<evidence type="ECO:0000256" key="7">
    <source>
        <dbReference type="ARBA" id="ARBA00022848"/>
    </source>
</evidence>
<dbReference type="EnsemblMetazoa" id="XM_022807519">
    <property type="protein sequence ID" value="XP_022663254"/>
    <property type="gene ID" value="LOC111251165"/>
</dbReference>
<evidence type="ECO:0000256" key="10">
    <source>
        <dbReference type="ARBA" id="ARBA00023136"/>
    </source>
</evidence>
<accession>A0A7M7KBF4</accession>
<evidence type="ECO:0000256" key="6">
    <source>
        <dbReference type="ARBA" id="ARBA00022824"/>
    </source>
</evidence>
<dbReference type="InterPro" id="IPR050668">
    <property type="entry name" value="Cytochrome_b5"/>
</dbReference>
<feature type="transmembrane region" description="Helical" evidence="14">
    <location>
        <begin position="107"/>
        <end position="125"/>
    </location>
</feature>
<dbReference type="SUPFAM" id="SSF55856">
    <property type="entry name" value="Cytochrome b5-like heme/steroid binding domain"/>
    <property type="match status" value="1"/>
</dbReference>
<evidence type="ECO:0000256" key="1">
    <source>
        <dbReference type="ARBA" id="ARBA00004131"/>
    </source>
</evidence>
<keyword evidence="5 14" id="KW-0479">Metal-binding</keyword>
<evidence type="ECO:0000313" key="16">
    <source>
        <dbReference type="EnsemblMetazoa" id="XP_022663253"/>
    </source>
</evidence>
<dbReference type="GO" id="GO:0020037">
    <property type="term" value="F:heme binding"/>
    <property type="evidence" value="ECO:0007669"/>
    <property type="project" value="UniProtKB-UniRule"/>
</dbReference>
<dbReference type="PROSITE" id="PS00191">
    <property type="entry name" value="CYTOCHROME_B5_1"/>
    <property type="match status" value="1"/>
</dbReference>
<dbReference type="InParanoid" id="A0A7M7KBF4"/>
<evidence type="ECO:0000256" key="4">
    <source>
        <dbReference type="ARBA" id="ARBA00022692"/>
    </source>
</evidence>
<dbReference type="PANTHER" id="PTHR19359:SF150">
    <property type="entry name" value="CYTOCHROME B5"/>
    <property type="match status" value="1"/>
</dbReference>
<keyword evidence="14" id="KW-1133">Transmembrane helix</keyword>
<evidence type="ECO:0000256" key="3">
    <source>
        <dbReference type="ARBA" id="ARBA00022617"/>
    </source>
</evidence>
<evidence type="ECO:0000256" key="5">
    <source>
        <dbReference type="ARBA" id="ARBA00022723"/>
    </source>
</evidence>
<dbReference type="FunCoup" id="A0A7M7KBF4">
    <property type="interactions" value="1571"/>
</dbReference>